<dbReference type="OrthoDB" id="224630at2759"/>
<gene>
    <name evidence="4" type="ORF">AV274_1542</name>
    <name evidence="3" type="ORF">AV274_2323</name>
</gene>
<dbReference type="GO" id="GO:0005657">
    <property type="term" value="C:replication fork"/>
    <property type="evidence" value="ECO:0007669"/>
    <property type="project" value="TreeGrafter"/>
</dbReference>
<dbReference type="EMBL" id="LXWW01000106">
    <property type="protein sequence ID" value="OAO16007.1"/>
    <property type="molecule type" value="Genomic_DNA"/>
</dbReference>
<dbReference type="GO" id="GO:0005815">
    <property type="term" value="C:microtubule organizing center"/>
    <property type="evidence" value="ECO:0007669"/>
    <property type="project" value="TreeGrafter"/>
</dbReference>
<dbReference type="Gene3D" id="3.40.50.300">
    <property type="entry name" value="P-loop containing nucleotide triphosphate hydrolases"/>
    <property type="match status" value="1"/>
</dbReference>
<dbReference type="GO" id="GO:0007131">
    <property type="term" value="P:reciprocal meiotic recombination"/>
    <property type="evidence" value="ECO:0007669"/>
    <property type="project" value="TreeGrafter"/>
</dbReference>
<sequence>MNAGGEEGQSEVEGPPRKAAFEEVRGAIASLVGKDFLLFDTNGYDFIATTTVEPIPTGIPIFPNLDAYQAMELIGKTGTGKSALTYSIIANVVSSKEVGGMEMPVILFDMDSKLAASRLSQELLSRLASVQEEQRRLEYYKAAVNRITVYRPTDLIHLSLLLRFIHTDPNLKTRLLVIESLCSFIYDISSNESTQSLFYSIIRVLRWILRDKKASLLVVSPKLLSNNPTFYYMPISGWLSLMSNRFVLKKEKDPSDQSVLFRMFNGKDDSRSCCFRVCDHGISFSE</sequence>
<evidence type="ECO:0000313" key="4">
    <source>
        <dbReference type="EMBL" id="OAO16701.1"/>
    </source>
</evidence>
<dbReference type="GO" id="GO:0033063">
    <property type="term" value="C:Rad51B-Rad51C-Rad51D-XRCC2 complex"/>
    <property type="evidence" value="ECO:0007669"/>
    <property type="project" value="TreeGrafter"/>
</dbReference>
<dbReference type="InterPro" id="IPR027417">
    <property type="entry name" value="P-loop_NTPase"/>
</dbReference>
<accession>A0A196SIK0</accession>
<organism evidence="3 5">
    <name type="scientific">Blastocystis sp. subtype 1 (strain ATCC 50177 / NandII)</name>
    <dbReference type="NCBI Taxonomy" id="478820"/>
    <lineage>
        <taxon>Eukaryota</taxon>
        <taxon>Sar</taxon>
        <taxon>Stramenopiles</taxon>
        <taxon>Bigyra</taxon>
        <taxon>Opalozoa</taxon>
        <taxon>Opalinata</taxon>
        <taxon>Blastocystidae</taxon>
        <taxon>Blastocystis</taxon>
    </lineage>
</organism>
<dbReference type="SUPFAM" id="SSF52540">
    <property type="entry name" value="P-loop containing nucleoside triphosphate hydrolases"/>
    <property type="match status" value="1"/>
</dbReference>
<dbReference type="GO" id="GO:0008094">
    <property type="term" value="F:ATP-dependent activity, acting on DNA"/>
    <property type="evidence" value="ECO:0007669"/>
    <property type="project" value="TreeGrafter"/>
</dbReference>
<dbReference type="GO" id="GO:0042148">
    <property type="term" value="P:DNA strand invasion"/>
    <property type="evidence" value="ECO:0007669"/>
    <property type="project" value="TreeGrafter"/>
</dbReference>
<dbReference type="PANTHER" id="PTHR46457">
    <property type="entry name" value="DNA REPAIR PROTEIN RAD51 HOMOLOG 4"/>
    <property type="match status" value="1"/>
</dbReference>
<dbReference type="AlphaFoldDB" id="A0A196SIK0"/>
<dbReference type="PANTHER" id="PTHR46457:SF1">
    <property type="entry name" value="DNA REPAIR PROTEIN RAD51 HOMOLOG 4"/>
    <property type="match status" value="1"/>
</dbReference>
<evidence type="ECO:0000313" key="3">
    <source>
        <dbReference type="EMBL" id="OAO16007.1"/>
    </source>
</evidence>
<proteinExistence type="predicted"/>
<evidence type="ECO:0000313" key="5">
    <source>
        <dbReference type="Proteomes" id="UP000078348"/>
    </source>
</evidence>
<dbReference type="InterPro" id="IPR051988">
    <property type="entry name" value="HRR_RAD51_Paralog"/>
</dbReference>
<name>A0A196SIK0_BLAHN</name>
<reference evidence="3 5" key="1">
    <citation type="submission" date="2016-05" db="EMBL/GenBank/DDBJ databases">
        <title>Nuclear genome of Blastocystis sp. subtype 1 NandII.</title>
        <authorList>
            <person name="Gentekaki E."/>
            <person name="Curtis B."/>
            <person name="Stairs C."/>
            <person name="Eme L."/>
            <person name="Herman E."/>
            <person name="Klimes V."/>
            <person name="Arias M.C."/>
            <person name="Elias M."/>
            <person name="Hilliou F."/>
            <person name="Klute M."/>
            <person name="Malik S.-B."/>
            <person name="Pightling A."/>
            <person name="Rachubinski R."/>
            <person name="Salas D."/>
            <person name="Schlacht A."/>
            <person name="Suga H."/>
            <person name="Archibald J."/>
            <person name="Ball S.G."/>
            <person name="Clark G."/>
            <person name="Dacks J."/>
            <person name="Van Der Giezen M."/>
            <person name="Tsaousis A."/>
            <person name="Roger A."/>
        </authorList>
    </citation>
    <scope>NUCLEOTIDE SEQUENCE [LARGE SCALE GENOMIC DNA]</scope>
    <source>
        <strain evidence="5">ATCC 50177 / NandII</strain>
        <strain evidence="3">NandII</strain>
    </source>
</reference>
<dbReference type="GO" id="GO:0000723">
    <property type="term" value="P:telomere maintenance"/>
    <property type="evidence" value="ECO:0007669"/>
    <property type="project" value="TreeGrafter"/>
</dbReference>
<dbReference type="EMBL" id="LXWW01000065">
    <property type="protein sequence ID" value="OAO16701.1"/>
    <property type="molecule type" value="Genomic_DNA"/>
</dbReference>
<dbReference type="Proteomes" id="UP000078348">
    <property type="component" value="Unassembled WGS sequence"/>
</dbReference>
<dbReference type="GO" id="GO:0003697">
    <property type="term" value="F:single-stranded DNA binding"/>
    <property type="evidence" value="ECO:0007669"/>
    <property type="project" value="TreeGrafter"/>
</dbReference>
<evidence type="ECO:0000256" key="1">
    <source>
        <dbReference type="ARBA" id="ARBA00004123"/>
    </source>
</evidence>
<keyword evidence="2" id="KW-0539">Nucleus</keyword>
<protein>
    <submittedName>
        <fullName evidence="4">DNA repair protein RAD55/XRCC2</fullName>
    </submittedName>
</protein>
<evidence type="ECO:0000256" key="2">
    <source>
        <dbReference type="ARBA" id="ARBA00023242"/>
    </source>
</evidence>
<dbReference type="GO" id="GO:0000400">
    <property type="term" value="F:four-way junction DNA binding"/>
    <property type="evidence" value="ECO:0007669"/>
    <property type="project" value="TreeGrafter"/>
</dbReference>
<comment type="caution">
    <text evidence="3">The sequence shown here is derived from an EMBL/GenBank/DDBJ whole genome shotgun (WGS) entry which is preliminary data.</text>
</comment>
<keyword evidence="5" id="KW-1185">Reference proteome</keyword>
<dbReference type="GO" id="GO:0000724">
    <property type="term" value="P:double-strand break repair via homologous recombination"/>
    <property type="evidence" value="ECO:0007669"/>
    <property type="project" value="TreeGrafter"/>
</dbReference>
<comment type="subcellular location">
    <subcellularLocation>
        <location evidence="1">Nucleus</location>
    </subcellularLocation>
</comment>